<keyword evidence="1" id="KW-0812">Transmembrane</keyword>
<protein>
    <submittedName>
        <fullName evidence="2">PrgI family protein</fullName>
    </submittedName>
</protein>
<keyword evidence="1" id="KW-0472">Membrane</keyword>
<keyword evidence="1" id="KW-1133">Transmembrane helix</keyword>
<dbReference type="Pfam" id="PF12666">
    <property type="entry name" value="PrgI"/>
    <property type="match status" value="1"/>
</dbReference>
<evidence type="ECO:0000256" key="1">
    <source>
        <dbReference type="SAM" id="Phobius"/>
    </source>
</evidence>
<evidence type="ECO:0000313" key="3">
    <source>
        <dbReference type="Proteomes" id="UP000248544"/>
    </source>
</evidence>
<dbReference type="AlphaFoldDB" id="A0A2W2H6K9"/>
<dbReference type="Proteomes" id="UP000248544">
    <property type="component" value="Unassembled WGS sequence"/>
</dbReference>
<keyword evidence="3" id="KW-1185">Reference proteome</keyword>
<reference evidence="2 3" key="1">
    <citation type="submission" date="2018-01" db="EMBL/GenBank/DDBJ databases">
        <title>Draft genome sequence of Sphaerisporangium sp. 7K107.</title>
        <authorList>
            <person name="Sahin N."/>
            <person name="Saygin H."/>
            <person name="Ay H."/>
        </authorList>
    </citation>
    <scope>NUCLEOTIDE SEQUENCE [LARGE SCALE GENOMIC DNA]</scope>
    <source>
        <strain evidence="2 3">7K107</strain>
    </source>
</reference>
<sequence>MSDQEPLTARIPADIDRPDKIAYGLTFRQILIITATGAAAAGIYYLFHHLLPIVVLAAVLLPVLAVGLAVALGRRDGLTLDRFAMAALRFTHSSKRLVAAPEGVSEPPSWCRLRGKLPTPLNLPVRAIRTDGALELAEGGVAVLVETSTLSFHLRTTTEQAGLVAAFGRWLNSLEAPIQILIRTRPIDLGELIDTVEQKAANLPHPALSHAADQHAAFLSRLNASPDLLARQVLIVLRDHQAPGRRAVRRDASAAVLLRRATEIARNLAAFGVTAGVLDAQTAYQVLSECLDPGGWHSADTALPHEPVTTREDP</sequence>
<proteinExistence type="predicted"/>
<feature type="transmembrane region" description="Helical" evidence="1">
    <location>
        <begin position="53"/>
        <end position="72"/>
    </location>
</feature>
<comment type="caution">
    <text evidence="2">The sequence shown here is derived from an EMBL/GenBank/DDBJ whole genome shotgun (WGS) entry which is preliminary data.</text>
</comment>
<accession>A0A2W2H6K9</accession>
<dbReference type="InterPro" id="IPR024414">
    <property type="entry name" value="Uncharacterised_PrgI"/>
</dbReference>
<gene>
    <name evidence="2" type="ORF">C1I98_01380</name>
</gene>
<name>A0A2W2H6K9_9ACTN</name>
<organism evidence="2 3">
    <name type="scientific">Spongiactinospora gelatinilytica</name>
    <dbReference type="NCBI Taxonomy" id="2666298"/>
    <lineage>
        <taxon>Bacteria</taxon>
        <taxon>Bacillati</taxon>
        <taxon>Actinomycetota</taxon>
        <taxon>Actinomycetes</taxon>
        <taxon>Streptosporangiales</taxon>
        <taxon>Streptosporangiaceae</taxon>
        <taxon>Spongiactinospora</taxon>
    </lineage>
</organism>
<dbReference type="EMBL" id="POUA01000006">
    <property type="protein sequence ID" value="PZG56311.1"/>
    <property type="molecule type" value="Genomic_DNA"/>
</dbReference>
<dbReference type="RefSeq" id="WP_111165213.1">
    <property type="nucleotide sequence ID" value="NZ_POUA01000006.1"/>
</dbReference>
<evidence type="ECO:0000313" key="2">
    <source>
        <dbReference type="EMBL" id="PZG56311.1"/>
    </source>
</evidence>
<feature type="transmembrane region" description="Helical" evidence="1">
    <location>
        <begin position="21"/>
        <end position="47"/>
    </location>
</feature>